<feature type="domain" description="Methyltransferase FkbM" evidence="1">
    <location>
        <begin position="75"/>
        <end position="238"/>
    </location>
</feature>
<proteinExistence type="predicted"/>
<accession>A0A1H6T0D1</accession>
<dbReference type="NCBIfam" id="TIGR01444">
    <property type="entry name" value="fkbM_fam"/>
    <property type="match status" value="1"/>
</dbReference>
<evidence type="ECO:0000313" key="2">
    <source>
        <dbReference type="EMBL" id="SEI71574.1"/>
    </source>
</evidence>
<dbReference type="GO" id="GO:0008168">
    <property type="term" value="F:methyltransferase activity"/>
    <property type="evidence" value="ECO:0007669"/>
    <property type="project" value="UniProtKB-KW"/>
</dbReference>
<keyword evidence="3" id="KW-1185">Reference proteome</keyword>
<gene>
    <name evidence="2" type="ORF">SAMN05444271_10682</name>
</gene>
<dbReference type="RefSeq" id="WP_218143652.1">
    <property type="nucleotide sequence ID" value="NZ_CP024845.1"/>
</dbReference>
<accession>A0A2H4PXZ6</accession>
<name>A0A1H6T0D1_9EURY</name>
<dbReference type="GeneID" id="35000984"/>
<evidence type="ECO:0000313" key="3">
    <source>
        <dbReference type="Proteomes" id="UP000198888"/>
    </source>
</evidence>
<protein>
    <submittedName>
        <fullName evidence="2">Methyltransferase, FkbM family</fullName>
    </submittedName>
</protein>
<dbReference type="OrthoDB" id="275825at2157"/>
<dbReference type="InterPro" id="IPR052514">
    <property type="entry name" value="SAM-dependent_MTase"/>
</dbReference>
<keyword evidence="2" id="KW-0808">Transferase</keyword>
<reference evidence="2 3" key="1">
    <citation type="submission" date="2016-10" db="EMBL/GenBank/DDBJ databases">
        <authorList>
            <person name="de Groot N.N."/>
        </authorList>
    </citation>
    <scope>NUCLEOTIDE SEQUENCE [LARGE SCALE GENOMIC DNA]</scope>
    <source>
        <strain evidence="2 3">DSM 22187</strain>
    </source>
</reference>
<dbReference type="AlphaFoldDB" id="A0A1H6T0D1"/>
<evidence type="ECO:0000259" key="1">
    <source>
        <dbReference type="Pfam" id="PF05050"/>
    </source>
</evidence>
<dbReference type="PANTHER" id="PTHR34203">
    <property type="entry name" value="METHYLTRANSFERASE, FKBM FAMILY PROTEIN"/>
    <property type="match status" value="1"/>
</dbReference>
<dbReference type="Proteomes" id="UP000198888">
    <property type="component" value="Unassembled WGS sequence"/>
</dbReference>
<organism evidence="2 3">
    <name type="scientific">Halohasta litchfieldiae</name>
    <dbReference type="NCBI Taxonomy" id="1073996"/>
    <lineage>
        <taxon>Archaea</taxon>
        <taxon>Methanobacteriati</taxon>
        <taxon>Methanobacteriota</taxon>
        <taxon>Stenosarchaea group</taxon>
        <taxon>Halobacteria</taxon>
        <taxon>Halobacteriales</taxon>
        <taxon>Haloferacaceae</taxon>
        <taxon>Halohasta</taxon>
    </lineage>
</organism>
<dbReference type="EMBL" id="FNYR01000006">
    <property type="protein sequence ID" value="SEI71574.1"/>
    <property type="molecule type" value="Genomic_DNA"/>
</dbReference>
<dbReference type="InterPro" id="IPR029063">
    <property type="entry name" value="SAM-dependent_MTases_sf"/>
</dbReference>
<dbReference type="InterPro" id="IPR006342">
    <property type="entry name" value="FkbM_mtfrase"/>
</dbReference>
<keyword evidence="2" id="KW-0489">Methyltransferase</keyword>
<dbReference type="SUPFAM" id="SSF53335">
    <property type="entry name" value="S-adenosyl-L-methionine-dependent methyltransferases"/>
    <property type="match status" value="1"/>
</dbReference>
<dbReference type="STRING" id="1073996.SAMN05444271_10682"/>
<dbReference type="Gene3D" id="3.40.50.150">
    <property type="entry name" value="Vaccinia Virus protein VP39"/>
    <property type="match status" value="1"/>
</dbReference>
<sequence>MSSSLSTWLFQRARWVGYRSYYRLVEANYDYQWLATQKQTPAGQFRSYDLLNRHGSDPMLAEIHDHCGPDATIYDIGANVGVYSLALTADSPGRRLLAFEPAPRIRAQLQANVDCNDLGDRVDVLDCGVGDEDGTRPFYLSTYPELSGFDRESASRWEASLAETITVPVRRVDTVAEDHPAPDAIKIDVEGASPGVLHGAHETLQTHQPTLFIEVHEEGLSTETGREVRDILERVDYSIVEQADYWRCEPPA</sequence>
<dbReference type="Pfam" id="PF05050">
    <property type="entry name" value="Methyltransf_21"/>
    <property type="match status" value="1"/>
</dbReference>
<dbReference type="KEGG" id="hae:halTADL_0151"/>
<dbReference type="GO" id="GO:0032259">
    <property type="term" value="P:methylation"/>
    <property type="evidence" value="ECO:0007669"/>
    <property type="project" value="UniProtKB-KW"/>
</dbReference>
<dbReference type="PANTHER" id="PTHR34203:SF15">
    <property type="entry name" value="SLL1173 PROTEIN"/>
    <property type="match status" value="1"/>
</dbReference>